<dbReference type="AlphaFoldDB" id="A0A4Y2CJJ9"/>
<proteinExistence type="predicted"/>
<accession>A0A4Y2CJJ9</accession>
<dbReference type="Proteomes" id="UP000499080">
    <property type="component" value="Unassembled WGS sequence"/>
</dbReference>
<name>A0A4Y2CJJ9_ARAVE</name>
<reference evidence="1 2" key="1">
    <citation type="journal article" date="2019" name="Sci. Rep.">
        <title>Orb-weaving spider Araneus ventricosus genome elucidates the spidroin gene catalogue.</title>
        <authorList>
            <person name="Kono N."/>
            <person name="Nakamura H."/>
            <person name="Ohtoshi R."/>
            <person name="Moran D.A.P."/>
            <person name="Shinohara A."/>
            <person name="Yoshida Y."/>
            <person name="Fujiwara M."/>
            <person name="Mori M."/>
            <person name="Tomita M."/>
            <person name="Arakawa K."/>
        </authorList>
    </citation>
    <scope>NUCLEOTIDE SEQUENCE [LARGE SCALE GENOMIC DNA]</scope>
</reference>
<evidence type="ECO:0000313" key="1">
    <source>
        <dbReference type="EMBL" id="GBM03937.1"/>
    </source>
</evidence>
<evidence type="ECO:0000313" key="2">
    <source>
        <dbReference type="Proteomes" id="UP000499080"/>
    </source>
</evidence>
<dbReference type="EMBL" id="BGPR01000196">
    <property type="protein sequence ID" value="GBM03937.1"/>
    <property type="molecule type" value="Genomic_DNA"/>
</dbReference>
<gene>
    <name evidence="1" type="ORF">AVEN_185430_1</name>
</gene>
<protein>
    <submittedName>
        <fullName evidence="1">Uncharacterized protein</fullName>
    </submittedName>
</protein>
<sequence length="92" mass="10687">MSTIGEKYQKSFCNILNISWEAGELSARDYHLFPGLMEPSWKTKIQQSRKYQKSDATLARQDSAFCGNIIDKMVLRLNKCFNRLGDYIDMDL</sequence>
<organism evidence="1 2">
    <name type="scientific">Araneus ventricosus</name>
    <name type="common">Orbweaver spider</name>
    <name type="synonym">Epeira ventricosa</name>
    <dbReference type="NCBI Taxonomy" id="182803"/>
    <lineage>
        <taxon>Eukaryota</taxon>
        <taxon>Metazoa</taxon>
        <taxon>Ecdysozoa</taxon>
        <taxon>Arthropoda</taxon>
        <taxon>Chelicerata</taxon>
        <taxon>Arachnida</taxon>
        <taxon>Araneae</taxon>
        <taxon>Araneomorphae</taxon>
        <taxon>Entelegynae</taxon>
        <taxon>Araneoidea</taxon>
        <taxon>Araneidae</taxon>
        <taxon>Araneus</taxon>
    </lineage>
</organism>
<comment type="caution">
    <text evidence="1">The sequence shown here is derived from an EMBL/GenBank/DDBJ whole genome shotgun (WGS) entry which is preliminary data.</text>
</comment>
<keyword evidence="2" id="KW-1185">Reference proteome</keyword>
<dbReference type="OrthoDB" id="10065579at2759"/>